<dbReference type="GeneID" id="8199739"/>
<dbReference type="GO" id="GO:0005874">
    <property type="term" value="C:microtubule"/>
    <property type="evidence" value="ECO:0007669"/>
    <property type="project" value="UniProtKB-KW"/>
</dbReference>
<keyword evidence="8" id="KW-0132">Cell division</keyword>
<protein>
    <recommendedName>
        <fullName evidence="5">DASH complex subunit DAD2</fullName>
    </recommendedName>
    <alternativeName>
        <fullName evidence="17">Outer kinetochore protein DAD2</fullName>
    </alternativeName>
</protein>
<dbReference type="KEGG" id="ppa:PAS_chr3_0994"/>
<evidence type="ECO:0000313" key="20">
    <source>
        <dbReference type="Proteomes" id="UP000000314"/>
    </source>
</evidence>
<evidence type="ECO:0000256" key="2">
    <source>
        <dbReference type="ARBA" id="ARBA00004186"/>
    </source>
</evidence>
<keyword evidence="16" id="KW-0137">Centromere</keyword>
<sequence length="123" mass="13760">MDKSPLLLETRIQQKQQELESYKQIKELTSALAVSLSRLEEKLATLTDGTEAVSVVLSNWNHIVKASSLASMGLFKFSEQDYENIDNPPLPETLVRFRLKEEASSSDVENVTPQSQPPSQPQS</sequence>
<keyword evidence="12" id="KW-0995">Kinetochore</keyword>
<dbReference type="InterPro" id="IPR013963">
    <property type="entry name" value="DASH_Dad2"/>
</dbReference>
<dbReference type="AlphaFoldDB" id="C4R670"/>
<dbReference type="PANTHER" id="PTHR28036">
    <property type="entry name" value="DASH COMPLEX SUBUNIT DAD2"/>
    <property type="match status" value="1"/>
</dbReference>
<evidence type="ECO:0000256" key="5">
    <source>
        <dbReference type="ARBA" id="ARBA00020260"/>
    </source>
</evidence>
<evidence type="ECO:0000256" key="14">
    <source>
        <dbReference type="ARBA" id="ARBA00023242"/>
    </source>
</evidence>
<dbReference type="GO" id="GO:0051301">
    <property type="term" value="P:cell division"/>
    <property type="evidence" value="ECO:0007669"/>
    <property type="project" value="UniProtKB-KW"/>
</dbReference>
<keyword evidence="10" id="KW-0498">Mitosis</keyword>
<evidence type="ECO:0000256" key="11">
    <source>
        <dbReference type="ARBA" id="ARBA00022829"/>
    </source>
</evidence>
<gene>
    <name evidence="19" type="ordered locus">PAS_chr3_0994</name>
</gene>
<name>C4R670_KOMPG</name>
<dbReference type="PANTHER" id="PTHR28036:SF1">
    <property type="entry name" value="DASH COMPLEX SUBUNIT DAD2"/>
    <property type="match status" value="1"/>
</dbReference>
<keyword evidence="20" id="KW-1185">Reference proteome</keyword>
<feature type="region of interest" description="Disordered" evidence="18">
    <location>
        <begin position="101"/>
        <end position="123"/>
    </location>
</feature>
<keyword evidence="15" id="KW-0131">Cell cycle</keyword>
<dbReference type="STRING" id="644223.C4R670"/>
<keyword evidence="14" id="KW-0539">Nucleus</keyword>
<comment type="subcellular location">
    <subcellularLocation>
        <location evidence="3">Chromosome</location>
        <location evidence="3">Centromere</location>
        <location evidence="3">Kinetochore</location>
    </subcellularLocation>
    <subcellularLocation>
        <location evidence="2">Cytoplasm</location>
        <location evidence="2">Cytoskeleton</location>
        <location evidence="2">Spindle</location>
    </subcellularLocation>
    <subcellularLocation>
        <location evidence="1">Nucleus</location>
    </subcellularLocation>
</comment>
<dbReference type="GO" id="GO:0042729">
    <property type="term" value="C:DASH complex"/>
    <property type="evidence" value="ECO:0007669"/>
    <property type="project" value="InterPro"/>
</dbReference>
<evidence type="ECO:0000256" key="7">
    <source>
        <dbReference type="ARBA" id="ARBA00022490"/>
    </source>
</evidence>
<accession>C4R670</accession>
<evidence type="ECO:0000256" key="4">
    <source>
        <dbReference type="ARBA" id="ARBA00005501"/>
    </source>
</evidence>
<evidence type="ECO:0000256" key="3">
    <source>
        <dbReference type="ARBA" id="ARBA00004629"/>
    </source>
</evidence>
<proteinExistence type="inferred from homology"/>
<dbReference type="OrthoDB" id="3230169at2759"/>
<dbReference type="GO" id="GO:0008608">
    <property type="term" value="P:attachment of spindle microtubules to kinetochore"/>
    <property type="evidence" value="ECO:0007669"/>
    <property type="project" value="TreeGrafter"/>
</dbReference>
<evidence type="ECO:0000256" key="9">
    <source>
        <dbReference type="ARBA" id="ARBA00022701"/>
    </source>
</evidence>
<dbReference type="eggNOG" id="ENOG502SG7I">
    <property type="taxonomic scope" value="Eukaryota"/>
</dbReference>
<keyword evidence="6" id="KW-0158">Chromosome</keyword>
<dbReference type="HOGENOM" id="CLU_138063_2_0_1"/>
<keyword evidence="9" id="KW-0493">Microtubule</keyword>
<keyword evidence="13" id="KW-0206">Cytoskeleton</keyword>
<dbReference type="SMR" id="C4R670"/>
<keyword evidence="7" id="KW-0963">Cytoplasm</keyword>
<evidence type="ECO:0000256" key="16">
    <source>
        <dbReference type="ARBA" id="ARBA00023328"/>
    </source>
</evidence>
<dbReference type="GO" id="GO:0044732">
    <property type="term" value="C:mitotic spindle pole body"/>
    <property type="evidence" value="ECO:0007669"/>
    <property type="project" value="TreeGrafter"/>
</dbReference>
<dbReference type="InParanoid" id="C4R670"/>
<evidence type="ECO:0000256" key="8">
    <source>
        <dbReference type="ARBA" id="ARBA00022618"/>
    </source>
</evidence>
<organism evidence="19 20">
    <name type="scientific">Komagataella phaffii (strain GS115 / ATCC 20864)</name>
    <name type="common">Yeast</name>
    <name type="synonym">Pichia pastoris</name>
    <dbReference type="NCBI Taxonomy" id="644223"/>
    <lineage>
        <taxon>Eukaryota</taxon>
        <taxon>Fungi</taxon>
        <taxon>Dikarya</taxon>
        <taxon>Ascomycota</taxon>
        <taxon>Saccharomycotina</taxon>
        <taxon>Pichiomycetes</taxon>
        <taxon>Pichiales</taxon>
        <taxon>Pichiaceae</taxon>
        <taxon>Komagataella</taxon>
    </lineage>
</organism>
<dbReference type="GO" id="GO:0000278">
    <property type="term" value="P:mitotic cell cycle"/>
    <property type="evidence" value="ECO:0007669"/>
    <property type="project" value="InterPro"/>
</dbReference>
<keyword evidence="11" id="KW-0159">Chromosome partition</keyword>
<reference evidence="19 20" key="1">
    <citation type="journal article" date="2009" name="Nat. Biotechnol.">
        <title>Genome sequence of the recombinant protein production host Pichia pastoris.</title>
        <authorList>
            <person name="De Schutter K."/>
            <person name="Lin Y.C."/>
            <person name="Tiels P."/>
            <person name="Van Hecke A."/>
            <person name="Glinka S."/>
            <person name="Weber-Lehmann J."/>
            <person name="Rouze P."/>
            <person name="Van de Peer Y."/>
            <person name="Callewaert N."/>
        </authorList>
    </citation>
    <scope>NUCLEOTIDE SEQUENCE [LARGE SCALE GENOMIC DNA]</scope>
    <source>
        <strain evidence="20">GS115 / ATCC 20864</strain>
    </source>
</reference>
<dbReference type="OMA" id="QAINMAS"/>
<dbReference type="GO" id="GO:1990023">
    <property type="term" value="C:mitotic spindle midzone"/>
    <property type="evidence" value="ECO:0007669"/>
    <property type="project" value="TreeGrafter"/>
</dbReference>
<evidence type="ECO:0000256" key="10">
    <source>
        <dbReference type="ARBA" id="ARBA00022776"/>
    </source>
</evidence>
<dbReference type="Pfam" id="PF08654">
    <property type="entry name" value="DASH_Dad2"/>
    <property type="match status" value="1"/>
</dbReference>
<dbReference type="Proteomes" id="UP000000314">
    <property type="component" value="Chromosome 3"/>
</dbReference>
<evidence type="ECO:0000256" key="13">
    <source>
        <dbReference type="ARBA" id="ARBA00023212"/>
    </source>
</evidence>
<dbReference type="RefSeq" id="XP_002493235.1">
    <property type="nucleotide sequence ID" value="XM_002493190.1"/>
</dbReference>
<evidence type="ECO:0000256" key="1">
    <source>
        <dbReference type="ARBA" id="ARBA00004123"/>
    </source>
</evidence>
<evidence type="ECO:0000256" key="12">
    <source>
        <dbReference type="ARBA" id="ARBA00022838"/>
    </source>
</evidence>
<dbReference type="FunCoup" id="C4R670">
    <property type="interactions" value="26"/>
</dbReference>
<evidence type="ECO:0000313" key="19">
    <source>
        <dbReference type="EMBL" id="CAY71056.1"/>
    </source>
</evidence>
<evidence type="ECO:0000256" key="18">
    <source>
        <dbReference type="SAM" id="MobiDB-lite"/>
    </source>
</evidence>
<comment type="similarity">
    <text evidence="4">Belongs to the DASH complex DAD2 family.</text>
</comment>
<evidence type="ECO:0000256" key="17">
    <source>
        <dbReference type="ARBA" id="ARBA00030568"/>
    </source>
</evidence>
<dbReference type="EMBL" id="FN392321">
    <property type="protein sequence ID" value="CAY71056.1"/>
    <property type="molecule type" value="Genomic_DNA"/>
</dbReference>
<evidence type="ECO:0000256" key="6">
    <source>
        <dbReference type="ARBA" id="ARBA00022454"/>
    </source>
</evidence>
<evidence type="ECO:0000256" key="15">
    <source>
        <dbReference type="ARBA" id="ARBA00023306"/>
    </source>
</evidence>